<reference evidence="1" key="1">
    <citation type="submission" date="2023-07" db="EMBL/GenBank/DDBJ databases">
        <title>Sorghum-associated microbial communities from plants grown in Nebraska, USA.</title>
        <authorList>
            <person name="Schachtman D."/>
        </authorList>
    </citation>
    <scope>NUCLEOTIDE SEQUENCE</scope>
    <source>
        <strain evidence="1">BE56</strain>
    </source>
</reference>
<gene>
    <name evidence="1" type="ORF">J2W83_003356</name>
</gene>
<sequence length="240" mass="26035">MIRALLLLSAATFVFSPALHAQQIQRQLGDFDFKLGTTPSRTMAQGLISPSAVGSFHGGLDLSHASGWYVGQYAPSMGLSPDSTLRLDNYLGYKHHFDTSLGYEVGMIHYSYPNLSGNDSYAVYGGLSLLGSRLGGALNDSPDNRTGTLFANLGQLPLLEVDLTVKFAHHRLGTPFTIGDGSQVDTFNDWSLELSRPWRGMDLNLIYSNSDLSGGGCDAYGGINTYCESMLTLKAQRSFF</sequence>
<dbReference type="Proteomes" id="UP001259587">
    <property type="component" value="Unassembled WGS sequence"/>
</dbReference>
<evidence type="ECO:0000313" key="1">
    <source>
        <dbReference type="EMBL" id="MDR6713741.1"/>
    </source>
</evidence>
<evidence type="ECO:0000313" key="2">
    <source>
        <dbReference type="Proteomes" id="UP001259587"/>
    </source>
</evidence>
<proteinExistence type="predicted"/>
<protein>
    <submittedName>
        <fullName evidence="1">Uncharacterized protein (TIGR02001 family)</fullName>
    </submittedName>
</protein>
<comment type="caution">
    <text evidence="1">The sequence shown here is derived from an EMBL/GenBank/DDBJ whole genome shotgun (WGS) entry which is preliminary data.</text>
</comment>
<dbReference type="EMBL" id="JAVDTH010000020">
    <property type="protein sequence ID" value="MDR6713741.1"/>
    <property type="molecule type" value="Genomic_DNA"/>
</dbReference>
<name>A0ACC6K5Q5_9PSED</name>
<organism evidence="1 2">
    <name type="scientific">Pseudomonas hunanensis</name>
    <dbReference type="NCBI Taxonomy" id="1247546"/>
    <lineage>
        <taxon>Bacteria</taxon>
        <taxon>Pseudomonadati</taxon>
        <taxon>Pseudomonadota</taxon>
        <taxon>Gammaproteobacteria</taxon>
        <taxon>Pseudomonadales</taxon>
        <taxon>Pseudomonadaceae</taxon>
        <taxon>Pseudomonas</taxon>
    </lineage>
</organism>
<keyword evidence="2" id="KW-1185">Reference proteome</keyword>
<accession>A0ACC6K5Q5</accession>